<comment type="caution">
    <text evidence="1">The sequence shown here is derived from an EMBL/GenBank/DDBJ whole genome shotgun (WGS) entry which is preliminary data.</text>
</comment>
<dbReference type="RefSeq" id="WP_129479565.1">
    <property type="nucleotide sequence ID" value="NZ_SDWS01000015.1"/>
</dbReference>
<keyword evidence="2" id="KW-1185">Reference proteome</keyword>
<evidence type="ECO:0000313" key="2">
    <source>
        <dbReference type="Proteomes" id="UP000291838"/>
    </source>
</evidence>
<accession>A0A4V1RJD6</accession>
<dbReference type="EMBL" id="SDWS01000015">
    <property type="protein sequence ID" value="RYB88412.1"/>
    <property type="molecule type" value="Genomic_DNA"/>
</dbReference>
<sequence>MTRGLEVHLEELGEHSWWRALLTTISGSYGSALYRFVAVPVGEPAEHRAASHALVSSTFPVLRLQDMDDTTEPHAWLPLAQEQLRELDADLAAHGWQRSAETGPHWWSLHYTPS</sequence>
<protein>
    <submittedName>
        <fullName evidence="1">Uncharacterized protein</fullName>
    </submittedName>
</protein>
<dbReference type="AlphaFoldDB" id="A0A4V1RJD6"/>
<proteinExistence type="predicted"/>
<organism evidence="1 2">
    <name type="scientific">Nocardioides glacieisoli</name>
    <dbReference type="NCBI Taxonomy" id="1168730"/>
    <lineage>
        <taxon>Bacteria</taxon>
        <taxon>Bacillati</taxon>
        <taxon>Actinomycetota</taxon>
        <taxon>Actinomycetes</taxon>
        <taxon>Propionibacteriales</taxon>
        <taxon>Nocardioidaceae</taxon>
        <taxon>Nocardioides</taxon>
    </lineage>
</organism>
<dbReference type="OrthoDB" id="3830178at2"/>
<evidence type="ECO:0000313" key="1">
    <source>
        <dbReference type="EMBL" id="RYB88412.1"/>
    </source>
</evidence>
<gene>
    <name evidence="1" type="ORF">EUA06_21350</name>
</gene>
<reference evidence="1 2" key="1">
    <citation type="submission" date="2019-01" db="EMBL/GenBank/DDBJ databases">
        <title>Novel species of Nocardioides.</title>
        <authorList>
            <person name="Liu Q."/>
            <person name="Xin Y.-H."/>
        </authorList>
    </citation>
    <scope>NUCLEOTIDE SEQUENCE [LARGE SCALE GENOMIC DNA]</scope>
    <source>
        <strain evidence="1 2">HLT3-15</strain>
    </source>
</reference>
<dbReference type="Proteomes" id="UP000291838">
    <property type="component" value="Unassembled WGS sequence"/>
</dbReference>
<name>A0A4V1RJD6_9ACTN</name>